<dbReference type="InterPro" id="IPR043504">
    <property type="entry name" value="Peptidase_S1_PA_chymotrypsin"/>
</dbReference>
<dbReference type="Ensembl" id="ENSSLDT00000028072.1">
    <property type="protein sequence ID" value="ENSSLDP00000027237.1"/>
    <property type="gene ID" value="ENSSLDG00000021142.1"/>
</dbReference>
<proteinExistence type="predicted"/>
<feature type="domain" description="Peptidase S1" evidence="2">
    <location>
        <begin position="23"/>
        <end position="63"/>
    </location>
</feature>
<dbReference type="InterPro" id="IPR001254">
    <property type="entry name" value="Trypsin_dom"/>
</dbReference>
<dbReference type="GO" id="GO:0006508">
    <property type="term" value="P:proteolysis"/>
    <property type="evidence" value="ECO:0007669"/>
    <property type="project" value="InterPro"/>
</dbReference>
<evidence type="ECO:0000313" key="3">
    <source>
        <dbReference type="Ensembl" id="ENSSLDP00000027237.1"/>
    </source>
</evidence>
<reference evidence="3" key="2">
    <citation type="submission" date="2025-09" db="UniProtKB">
        <authorList>
            <consortium name="Ensembl"/>
        </authorList>
    </citation>
    <scope>IDENTIFICATION</scope>
</reference>
<evidence type="ECO:0000259" key="2">
    <source>
        <dbReference type="PROSITE" id="PS50240"/>
    </source>
</evidence>
<protein>
    <recommendedName>
        <fullName evidence="2">Peptidase S1 domain-containing protein</fullName>
    </recommendedName>
</protein>
<keyword evidence="1" id="KW-1015">Disulfide bond</keyword>
<dbReference type="SUPFAM" id="SSF50494">
    <property type="entry name" value="Trypsin-like serine proteases"/>
    <property type="match status" value="1"/>
</dbReference>
<dbReference type="GO" id="GO:0004252">
    <property type="term" value="F:serine-type endopeptidase activity"/>
    <property type="evidence" value="ECO:0007669"/>
    <property type="project" value="InterPro"/>
</dbReference>
<dbReference type="PANTHER" id="PTHR24252">
    <property type="entry name" value="ACROSIN-RELATED"/>
    <property type="match status" value="1"/>
</dbReference>
<dbReference type="GeneTree" id="ENSGT00940000163160"/>
<keyword evidence="4" id="KW-1185">Reference proteome</keyword>
<dbReference type="Gene3D" id="2.40.10.10">
    <property type="entry name" value="Trypsin-like serine proteases"/>
    <property type="match status" value="1"/>
</dbReference>
<dbReference type="AlphaFoldDB" id="A0A3B4YCG3"/>
<evidence type="ECO:0000313" key="4">
    <source>
        <dbReference type="Proteomes" id="UP000261360"/>
    </source>
</evidence>
<organism evidence="3 4">
    <name type="scientific">Seriola lalandi dorsalis</name>
    <dbReference type="NCBI Taxonomy" id="1841481"/>
    <lineage>
        <taxon>Eukaryota</taxon>
        <taxon>Metazoa</taxon>
        <taxon>Chordata</taxon>
        <taxon>Craniata</taxon>
        <taxon>Vertebrata</taxon>
        <taxon>Euteleostomi</taxon>
        <taxon>Actinopterygii</taxon>
        <taxon>Neopterygii</taxon>
        <taxon>Teleostei</taxon>
        <taxon>Neoteleostei</taxon>
        <taxon>Acanthomorphata</taxon>
        <taxon>Carangaria</taxon>
        <taxon>Carangiformes</taxon>
        <taxon>Carangidae</taxon>
        <taxon>Seriola</taxon>
    </lineage>
</organism>
<reference evidence="3" key="1">
    <citation type="submission" date="2025-08" db="UniProtKB">
        <authorList>
            <consortium name="Ensembl"/>
        </authorList>
    </citation>
    <scope>IDENTIFICATION</scope>
</reference>
<accession>A0A3B4YCG3</accession>
<dbReference type="Proteomes" id="UP000261360">
    <property type="component" value="Unplaced"/>
</dbReference>
<dbReference type="PANTHER" id="PTHR24252:SF7">
    <property type="entry name" value="HYALIN"/>
    <property type="match status" value="1"/>
</dbReference>
<dbReference type="InterPro" id="IPR009003">
    <property type="entry name" value="Peptidase_S1_PA"/>
</dbReference>
<dbReference type="Pfam" id="PF00089">
    <property type="entry name" value="Trypsin"/>
    <property type="match status" value="1"/>
</dbReference>
<evidence type="ECO:0000256" key="1">
    <source>
        <dbReference type="ARBA" id="ARBA00023157"/>
    </source>
</evidence>
<name>A0A3B4YCG3_SERLL</name>
<dbReference type="PROSITE" id="PS50240">
    <property type="entry name" value="TRYPSIN_DOM"/>
    <property type="match status" value="1"/>
</dbReference>
<sequence>LNRLLKRFCLNVTCTVQLGINRIVGGQSAAAGTWPWQVNLHRKGRNICGGSLINNQWVLTAAHLNTNMSSLCQSLFLLTSRCRRANVKITSNMICAGLPEGGKDSCKVSQSYHLIHHKRLNHG</sequence>